<dbReference type="PANTHER" id="PTHR43355:SF2">
    <property type="entry name" value="FLAVIN REDUCTASE (NADPH)"/>
    <property type="match status" value="1"/>
</dbReference>
<dbReference type="Gene3D" id="3.40.50.720">
    <property type="entry name" value="NAD(P)-binding Rossmann-like Domain"/>
    <property type="match status" value="1"/>
</dbReference>
<evidence type="ECO:0000313" key="2">
    <source>
        <dbReference type="EMBL" id="QQB13035.1"/>
    </source>
</evidence>
<dbReference type="InterPro" id="IPR036291">
    <property type="entry name" value="NAD(P)-bd_dom_sf"/>
</dbReference>
<dbReference type="InterPro" id="IPR051606">
    <property type="entry name" value="Polyketide_Oxido-like"/>
</dbReference>
<proteinExistence type="predicted"/>
<feature type="domain" description="NAD(P)-binding" evidence="1">
    <location>
        <begin position="7"/>
        <end position="191"/>
    </location>
</feature>
<dbReference type="Proteomes" id="UP000595374">
    <property type="component" value="Chromosome"/>
</dbReference>
<organism evidence="2 3">
    <name type="scientific">Brevibacterium casei</name>
    <dbReference type="NCBI Taxonomy" id="33889"/>
    <lineage>
        <taxon>Bacteria</taxon>
        <taxon>Bacillati</taxon>
        <taxon>Actinomycetota</taxon>
        <taxon>Actinomycetes</taxon>
        <taxon>Micrococcales</taxon>
        <taxon>Brevibacteriaceae</taxon>
        <taxon>Brevibacterium</taxon>
    </lineage>
</organism>
<dbReference type="InterPro" id="IPR016040">
    <property type="entry name" value="NAD(P)-bd_dom"/>
</dbReference>
<reference evidence="2 3" key="1">
    <citation type="submission" date="2020-12" db="EMBL/GenBank/DDBJ databases">
        <title>FDA dAtabase for Regulatory Grade micrObial Sequences (FDA-ARGOS): Supporting development and validation of Infectious Disease Dx tests.</title>
        <authorList>
            <person name="Sproer C."/>
            <person name="Gronow S."/>
            <person name="Severitt S."/>
            <person name="Schroder I."/>
            <person name="Tallon L."/>
            <person name="Sadzewicz L."/>
            <person name="Zhao X."/>
            <person name="Boylan J."/>
            <person name="Ott S."/>
            <person name="Bowen H."/>
            <person name="Vavikolanu K."/>
            <person name="Mehta A."/>
            <person name="Aluvathingal J."/>
            <person name="Nadendla S."/>
            <person name="Lowell S."/>
            <person name="Myers T."/>
            <person name="Yan Y."/>
            <person name="Sichtig H."/>
        </authorList>
    </citation>
    <scope>NUCLEOTIDE SEQUENCE [LARGE SCALE GENOMIC DNA]</scope>
    <source>
        <strain evidence="2 3">FDAARGOS_990</strain>
    </source>
</reference>
<dbReference type="AlphaFoldDB" id="A0A7T3ZWM8"/>
<dbReference type="SUPFAM" id="SSF51735">
    <property type="entry name" value="NAD(P)-binding Rossmann-fold domains"/>
    <property type="match status" value="1"/>
</dbReference>
<dbReference type="PANTHER" id="PTHR43355">
    <property type="entry name" value="FLAVIN REDUCTASE (NADPH)"/>
    <property type="match status" value="1"/>
</dbReference>
<dbReference type="Pfam" id="PF13460">
    <property type="entry name" value="NAD_binding_10"/>
    <property type="match status" value="1"/>
</dbReference>
<gene>
    <name evidence="2" type="ORF">I6H47_09135</name>
</gene>
<evidence type="ECO:0000259" key="1">
    <source>
        <dbReference type="Pfam" id="PF13460"/>
    </source>
</evidence>
<evidence type="ECO:0000313" key="3">
    <source>
        <dbReference type="Proteomes" id="UP000595374"/>
    </source>
</evidence>
<protein>
    <submittedName>
        <fullName evidence="2">NAD(P)H-binding protein</fullName>
    </submittedName>
</protein>
<name>A0A7T3ZWM8_9MICO</name>
<accession>A0A7T3ZWM8</accession>
<dbReference type="EMBL" id="CP065989">
    <property type="protein sequence ID" value="QQB13035.1"/>
    <property type="molecule type" value="Genomic_DNA"/>
</dbReference>
<dbReference type="RefSeq" id="WP_198498265.1">
    <property type="nucleotide sequence ID" value="NZ_CP065989.1"/>
</dbReference>
<dbReference type="GO" id="GO:0016646">
    <property type="term" value="F:oxidoreductase activity, acting on the CH-NH group of donors, NAD or NADP as acceptor"/>
    <property type="evidence" value="ECO:0007669"/>
    <property type="project" value="TreeGrafter"/>
</dbReference>
<sequence>MRIALFGASGMVGSRVAAEAAGRGLEVTAITRTGTEVPGVARSLTGDMADAALDAQVAADHDVIISATGPSRTGGDHGEWLQALQTLAEASGDTPLYVVGGAGSLLVDGETMLKDAPGFPSAYKAEAETGTRALEMLRAGDYSPWTMLSPAPEIAPGERTGYYAVGTDAPAGERISAEDFAVALVDDVEDPQHVDARFTVANSEVN</sequence>